<comment type="caution">
    <text evidence="2">The sequence shown here is derived from an EMBL/GenBank/DDBJ whole genome shotgun (WGS) entry which is preliminary data.</text>
</comment>
<feature type="chain" id="PRO_5045920221" description="Lipoprotein" evidence="1">
    <location>
        <begin position="25"/>
        <end position="192"/>
    </location>
</feature>
<evidence type="ECO:0000313" key="2">
    <source>
        <dbReference type="EMBL" id="MDR6288741.1"/>
    </source>
</evidence>
<reference evidence="2 3" key="1">
    <citation type="submission" date="2023-07" db="EMBL/GenBank/DDBJ databases">
        <title>Sorghum-associated microbial communities from plants grown in Nebraska, USA.</title>
        <authorList>
            <person name="Schachtman D."/>
        </authorList>
    </citation>
    <scope>NUCLEOTIDE SEQUENCE [LARGE SCALE GENOMIC DNA]</scope>
    <source>
        <strain evidence="2 3">584</strain>
    </source>
</reference>
<organism evidence="2 3">
    <name type="scientific">Inquilinus ginsengisoli</name>
    <dbReference type="NCBI Taxonomy" id="363840"/>
    <lineage>
        <taxon>Bacteria</taxon>
        <taxon>Pseudomonadati</taxon>
        <taxon>Pseudomonadota</taxon>
        <taxon>Alphaproteobacteria</taxon>
        <taxon>Rhodospirillales</taxon>
        <taxon>Rhodospirillaceae</taxon>
        <taxon>Inquilinus</taxon>
    </lineage>
</organism>
<protein>
    <recommendedName>
        <fullName evidence="4">Lipoprotein</fullName>
    </recommendedName>
</protein>
<evidence type="ECO:0000256" key="1">
    <source>
        <dbReference type="SAM" id="SignalP"/>
    </source>
</evidence>
<name>A0ABU1JJF4_9PROT</name>
<dbReference type="Proteomes" id="UP001262410">
    <property type="component" value="Unassembled WGS sequence"/>
</dbReference>
<feature type="signal peptide" evidence="1">
    <location>
        <begin position="1"/>
        <end position="24"/>
    </location>
</feature>
<evidence type="ECO:0000313" key="3">
    <source>
        <dbReference type="Proteomes" id="UP001262410"/>
    </source>
</evidence>
<gene>
    <name evidence="2" type="ORF">E9232_001248</name>
</gene>
<dbReference type="PROSITE" id="PS51257">
    <property type="entry name" value="PROKAR_LIPOPROTEIN"/>
    <property type="match status" value="1"/>
</dbReference>
<proteinExistence type="predicted"/>
<dbReference type="RefSeq" id="WP_309792764.1">
    <property type="nucleotide sequence ID" value="NZ_JAVDPW010000002.1"/>
</dbReference>
<keyword evidence="3" id="KW-1185">Reference proteome</keyword>
<keyword evidence="1" id="KW-0732">Signal</keyword>
<sequence length="192" mass="19753">MKLRHAVLGMAAITMLGACVPASGETTAPAAPVAAAPAVKAPPTAATALAGIEAFRGSWVGASDGEGEAKRAAALMIDASADGALLLRWRSAEGQDGAADIDPKSMRENTVLFPPSKTPSVWTARLETGARAKAKLDGATLVTELTAKTGGKTEVQSYRRTLTAPGQLSLHYTRAVNGKIESTIDADFVKLP</sequence>
<accession>A0ABU1JJF4</accession>
<dbReference type="EMBL" id="JAVDPW010000002">
    <property type="protein sequence ID" value="MDR6288741.1"/>
    <property type="molecule type" value="Genomic_DNA"/>
</dbReference>
<evidence type="ECO:0008006" key="4">
    <source>
        <dbReference type="Google" id="ProtNLM"/>
    </source>
</evidence>